<evidence type="ECO:0000256" key="2">
    <source>
        <dbReference type="ARBA" id="ARBA00022801"/>
    </source>
</evidence>
<accession>A0ABD5XYV5</accession>
<keyword evidence="2" id="KW-0378">Hydrolase</keyword>
<feature type="region of interest" description="Disordered" evidence="3">
    <location>
        <begin position="1"/>
        <end position="29"/>
    </location>
</feature>
<dbReference type="InterPro" id="IPR036514">
    <property type="entry name" value="SGNH_hydro_sf"/>
</dbReference>
<dbReference type="CDD" id="cd01821">
    <property type="entry name" value="Rhamnogalacturan_acetylesterase_like"/>
    <property type="match status" value="1"/>
</dbReference>
<dbReference type="EMBL" id="JBHTAS010000001">
    <property type="protein sequence ID" value="MFC7139176.1"/>
    <property type="molecule type" value="Genomic_DNA"/>
</dbReference>
<dbReference type="AlphaFoldDB" id="A0ABD5XYV5"/>
<dbReference type="PANTHER" id="PTHR43695:SF1">
    <property type="entry name" value="RHAMNOGALACTURONAN ACETYLESTERASE"/>
    <property type="match status" value="1"/>
</dbReference>
<dbReference type="InterPro" id="IPR013830">
    <property type="entry name" value="SGNH_hydro"/>
</dbReference>
<evidence type="ECO:0000313" key="6">
    <source>
        <dbReference type="Proteomes" id="UP001596432"/>
    </source>
</evidence>
<comment type="similarity">
    <text evidence="1">Belongs to the 'GDSL' lipolytic enzyme family.</text>
</comment>
<evidence type="ECO:0000256" key="3">
    <source>
        <dbReference type="SAM" id="MobiDB-lite"/>
    </source>
</evidence>
<dbReference type="InterPro" id="IPR037459">
    <property type="entry name" value="RhgT-like"/>
</dbReference>
<sequence>MSSESPTVHLIGDSTMAEKGASERPQTGWGTPFAEYVDESVTVKNHACNGRSTRTFRELGHWEPAVEALAENHYVFVQFGHNDESSKPRATTEVEFTAHLERYVEETRERGAEPVLLTPITRRQFDGEGEPKETHPYSPLVRDVARQRDVPLIDADERSRALLREMGPEASKSLFLHLSPDEHANYPDGVTDDTHFSRAGARRMAELVLDGLEALDHELAAHIVRD</sequence>
<evidence type="ECO:0000313" key="5">
    <source>
        <dbReference type="EMBL" id="MFC7139176.1"/>
    </source>
</evidence>
<proteinExistence type="inferred from homology"/>
<dbReference type="RefSeq" id="WP_274324774.1">
    <property type="nucleotide sequence ID" value="NZ_CP118158.1"/>
</dbReference>
<feature type="domain" description="SGNH hydrolase-type esterase" evidence="4">
    <location>
        <begin position="10"/>
        <end position="203"/>
    </location>
</feature>
<evidence type="ECO:0000256" key="1">
    <source>
        <dbReference type="ARBA" id="ARBA00008668"/>
    </source>
</evidence>
<dbReference type="PANTHER" id="PTHR43695">
    <property type="entry name" value="PUTATIVE (AFU_ORTHOLOGUE AFUA_2G17250)-RELATED"/>
    <property type="match status" value="1"/>
</dbReference>
<reference evidence="5 6" key="1">
    <citation type="journal article" date="2019" name="Int. J. Syst. Evol. Microbiol.">
        <title>The Global Catalogue of Microorganisms (GCM) 10K type strain sequencing project: providing services to taxonomists for standard genome sequencing and annotation.</title>
        <authorList>
            <consortium name="The Broad Institute Genomics Platform"/>
            <consortium name="The Broad Institute Genome Sequencing Center for Infectious Disease"/>
            <person name="Wu L."/>
            <person name="Ma J."/>
        </authorList>
    </citation>
    <scope>NUCLEOTIDE SEQUENCE [LARGE SCALE GENOMIC DNA]</scope>
    <source>
        <strain evidence="5 6">XZYJT29</strain>
    </source>
</reference>
<dbReference type="GeneID" id="78819427"/>
<dbReference type="Pfam" id="PF13472">
    <property type="entry name" value="Lipase_GDSL_2"/>
    <property type="match status" value="1"/>
</dbReference>
<dbReference type="Gene3D" id="3.40.50.1110">
    <property type="entry name" value="SGNH hydrolase"/>
    <property type="match status" value="1"/>
</dbReference>
<gene>
    <name evidence="5" type="ORF">ACFQMA_04905</name>
</gene>
<dbReference type="GO" id="GO:0016787">
    <property type="term" value="F:hydrolase activity"/>
    <property type="evidence" value="ECO:0007669"/>
    <property type="project" value="UniProtKB-KW"/>
</dbReference>
<protein>
    <submittedName>
        <fullName evidence="5">Rhamnogalacturonan acetylesterase</fullName>
    </submittedName>
</protein>
<comment type="caution">
    <text evidence="5">The sequence shown here is derived from an EMBL/GenBank/DDBJ whole genome shotgun (WGS) entry which is preliminary data.</text>
</comment>
<evidence type="ECO:0000259" key="4">
    <source>
        <dbReference type="Pfam" id="PF13472"/>
    </source>
</evidence>
<name>A0ABD5XYV5_9EURY</name>
<dbReference type="SUPFAM" id="SSF52266">
    <property type="entry name" value="SGNH hydrolase"/>
    <property type="match status" value="1"/>
</dbReference>
<organism evidence="5 6">
    <name type="scientific">Halosimplex aquaticum</name>
    <dbReference type="NCBI Taxonomy" id="3026162"/>
    <lineage>
        <taxon>Archaea</taxon>
        <taxon>Methanobacteriati</taxon>
        <taxon>Methanobacteriota</taxon>
        <taxon>Stenosarchaea group</taxon>
        <taxon>Halobacteria</taxon>
        <taxon>Halobacteriales</taxon>
        <taxon>Haloarculaceae</taxon>
        <taxon>Halosimplex</taxon>
    </lineage>
</organism>
<dbReference type="Proteomes" id="UP001596432">
    <property type="component" value="Unassembled WGS sequence"/>
</dbReference>
<keyword evidence="6" id="KW-1185">Reference proteome</keyword>